<gene>
    <name evidence="1" type="ORF">L207DRAFT_386693</name>
</gene>
<name>A0A2J6QYH3_HYAVF</name>
<keyword evidence="2" id="KW-1185">Reference proteome</keyword>
<proteinExistence type="predicted"/>
<dbReference type="PANTHER" id="PTHR34724:SF2">
    <property type="entry name" value="OS12G0596101 PROTEIN"/>
    <property type="match status" value="1"/>
</dbReference>
<organism evidence="1 2">
    <name type="scientific">Hyaloscypha variabilis (strain UAMH 11265 / GT02V1 / F)</name>
    <name type="common">Meliniomyces variabilis</name>
    <dbReference type="NCBI Taxonomy" id="1149755"/>
    <lineage>
        <taxon>Eukaryota</taxon>
        <taxon>Fungi</taxon>
        <taxon>Dikarya</taxon>
        <taxon>Ascomycota</taxon>
        <taxon>Pezizomycotina</taxon>
        <taxon>Leotiomycetes</taxon>
        <taxon>Helotiales</taxon>
        <taxon>Hyaloscyphaceae</taxon>
        <taxon>Hyaloscypha</taxon>
        <taxon>Hyaloscypha variabilis</taxon>
    </lineage>
</organism>
<dbReference type="AlphaFoldDB" id="A0A2J6QYH3"/>
<dbReference type="Proteomes" id="UP000235786">
    <property type="component" value="Unassembled WGS sequence"/>
</dbReference>
<dbReference type="PANTHER" id="PTHR34724">
    <property type="entry name" value="OS12G0596101 PROTEIN"/>
    <property type="match status" value="1"/>
</dbReference>
<evidence type="ECO:0000313" key="1">
    <source>
        <dbReference type="EMBL" id="PMD31315.1"/>
    </source>
</evidence>
<dbReference type="OrthoDB" id="88410at2759"/>
<accession>A0A2J6QYH3</accession>
<sequence length="60" mass="6824">MCREAPCELCKKKAWWGCGRHVPGVMDSIPEEEWCTCQPKVEREGKLYPPTSNDKGKKAT</sequence>
<feature type="non-terminal residue" evidence="1">
    <location>
        <position position="60"/>
    </location>
</feature>
<evidence type="ECO:0000313" key="2">
    <source>
        <dbReference type="Proteomes" id="UP000235786"/>
    </source>
</evidence>
<protein>
    <submittedName>
        <fullName evidence="1">Uncharacterized protein</fullName>
    </submittedName>
</protein>
<dbReference type="EMBL" id="KZ613963">
    <property type="protein sequence ID" value="PMD31315.1"/>
    <property type="molecule type" value="Genomic_DNA"/>
</dbReference>
<reference evidence="1 2" key="1">
    <citation type="submission" date="2016-04" db="EMBL/GenBank/DDBJ databases">
        <title>A degradative enzymes factory behind the ericoid mycorrhizal symbiosis.</title>
        <authorList>
            <consortium name="DOE Joint Genome Institute"/>
            <person name="Martino E."/>
            <person name="Morin E."/>
            <person name="Grelet G."/>
            <person name="Kuo A."/>
            <person name="Kohler A."/>
            <person name="Daghino S."/>
            <person name="Barry K."/>
            <person name="Choi C."/>
            <person name="Cichocki N."/>
            <person name="Clum A."/>
            <person name="Copeland A."/>
            <person name="Hainaut M."/>
            <person name="Haridas S."/>
            <person name="Labutti K."/>
            <person name="Lindquist E."/>
            <person name="Lipzen A."/>
            <person name="Khouja H.-R."/>
            <person name="Murat C."/>
            <person name="Ohm R."/>
            <person name="Olson A."/>
            <person name="Spatafora J."/>
            <person name="Veneault-Fourrey C."/>
            <person name="Henrissat B."/>
            <person name="Grigoriev I."/>
            <person name="Martin F."/>
            <person name="Perotto S."/>
        </authorList>
    </citation>
    <scope>NUCLEOTIDE SEQUENCE [LARGE SCALE GENOMIC DNA]</scope>
    <source>
        <strain evidence="1 2">F</strain>
    </source>
</reference>